<reference evidence="2" key="1">
    <citation type="journal article" date="2007" name="Nature">
        <title>The grapevine genome sequence suggests ancestral hexaploidization in major angiosperm phyla.</title>
        <authorList>
            <consortium name="The French-Italian Public Consortium for Grapevine Genome Characterization."/>
            <person name="Jaillon O."/>
            <person name="Aury J.-M."/>
            <person name="Noel B."/>
            <person name="Policriti A."/>
            <person name="Clepet C."/>
            <person name="Casagrande A."/>
            <person name="Choisne N."/>
            <person name="Aubourg S."/>
            <person name="Vitulo N."/>
            <person name="Jubin C."/>
            <person name="Vezzi A."/>
            <person name="Legeai F."/>
            <person name="Hugueney P."/>
            <person name="Dasilva C."/>
            <person name="Horner D."/>
            <person name="Mica E."/>
            <person name="Jublot D."/>
            <person name="Poulain J."/>
            <person name="Bruyere C."/>
            <person name="Billault A."/>
            <person name="Segurens B."/>
            <person name="Gouyvenoux M."/>
            <person name="Ugarte E."/>
            <person name="Cattonaro F."/>
            <person name="Anthouard V."/>
            <person name="Vico V."/>
            <person name="Del Fabbro C."/>
            <person name="Alaux M."/>
            <person name="Di Gaspero G."/>
            <person name="Dumas V."/>
            <person name="Felice N."/>
            <person name="Paillard S."/>
            <person name="Juman I."/>
            <person name="Moroldo M."/>
            <person name="Scalabrin S."/>
            <person name="Canaguier A."/>
            <person name="Le Clainche I."/>
            <person name="Malacrida G."/>
            <person name="Durand E."/>
            <person name="Pesole G."/>
            <person name="Laucou V."/>
            <person name="Chatelet P."/>
            <person name="Merdinoglu D."/>
            <person name="Delledonne M."/>
            <person name="Pezzotti M."/>
            <person name="Lecharny A."/>
            <person name="Scarpelli C."/>
            <person name="Artiguenave F."/>
            <person name="Pe M.E."/>
            <person name="Valle G."/>
            <person name="Morgante M."/>
            <person name="Caboche M."/>
            <person name="Adam-Blondon A.-F."/>
            <person name="Weissenbach J."/>
            <person name="Quetier F."/>
            <person name="Wincker P."/>
        </authorList>
    </citation>
    <scope>NUCLEOTIDE SEQUENCE [LARGE SCALE GENOMIC DNA]</scope>
    <source>
        <strain evidence="2">cv. Pinot noir / PN40024</strain>
    </source>
</reference>
<dbReference type="EMBL" id="FN595241">
    <property type="protein sequence ID" value="CBI22330.3"/>
    <property type="molecule type" value="Genomic_DNA"/>
</dbReference>
<gene>
    <name evidence="1" type="ordered locus">VIT_14s0036g01290</name>
</gene>
<keyword evidence="2" id="KW-1185">Reference proteome</keyword>
<accession>E0CU72</accession>
<evidence type="ECO:0000313" key="2">
    <source>
        <dbReference type="Proteomes" id="UP000009183"/>
    </source>
</evidence>
<protein>
    <submittedName>
        <fullName evidence="1">Uncharacterized protein</fullName>
    </submittedName>
</protein>
<dbReference type="OrthoDB" id="206201at2759"/>
<dbReference type="AlphaFoldDB" id="E0CU72"/>
<dbReference type="Proteomes" id="UP000009183">
    <property type="component" value="Chromosome 14"/>
</dbReference>
<evidence type="ECO:0000313" key="1">
    <source>
        <dbReference type="EMBL" id="CBI22330.3"/>
    </source>
</evidence>
<sequence length="92" mass="10181">MLELLMLLQEIQLCSVGSLDLEKVKRKIVYCLVGVNDNVEKSWVVAEAGGIVMILADCLSTDTLFPETHFVLTSHVSAFDGLSILLYIHTTK</sequence>
<dbReference type="CDD" id="cd02120">
    <property type="entry name" value="PA_subtilisin_like"/>
    <property type="match status" value="1"/>
</dbReference>
<dbReference type="PaxDb" id="29760-VIT_14s0036g01290.t01"/>
<dbReference type="Gene3D" id="3.50.30.30">
    <property type="match status" value="1"/>
</dbReference>
<dbReference type="InParanoid" id="E0CU72"/>
<name>E0CU72_VITVI</name>
<proteinExistence type="predicted"/>
<organism evidence="1 2">
    <name type="scientific">Vitis vinifera</name>
    <name type="common">Grape</name>
    <dbReference type="NCBI Taxonomy" id="29760"/>
    <lineage>
        <taxon>Eukaryota</taxon>
        <taxon>Viridiplantae</taxon>
        <taxon>Streptophyta</taxon>
        <taxon>Embryophyta</taxon>
        <taxon>Tracheophyta</taxon>
        <taxon>Spermatophyta</taxon>
        <taxon>Magnoliopsida</taxon>
        <taxon>eudicotyledons</taxon>
        <taxon>Gunneridae</taxon>
        <taxon>Pentapetalae</taxon>
        <taxon>rosids</taxon>
        <taxon>Vitales</taxon>
        <taxon>Vitaceae</taxon>
        <taxon>Viteae</taxon>
        <taxon>Vitis</taxon>
    </lineage>
</organism>
<dbReference type="HOGENOM" id="CLU_160925_1_0_1"/>